<protein>
    <recommendedName>
        <fullName evidence="2">Restriction endonuclease subunit M</fullName>
    </recommendedName>
</protein>
<name>A0A645HTW0_9ZZZZ</name>
<sequence>MEISCGEAPYLVSRYDTTSGKMISIGDRIGLLDRKLRIVTENAARYDQWMTWSKKAVQSVYGYEWQGDNLLLARENIVLTYIDYYKAKFDGANPPIELLREIAEIVSWNLWQMDGMKFVVPGSCHEEKLVEKDWFEEKTINKPCEGCKTGNHLKHNGKYCLIKDWTKNEIITAVSLLKE</sequence>
<dbReference type="EMBL" id="VSSQ01100272">
    <property type="protein sequence ID" value="MPN42495.1"/>
    <property type="molecule type" value="Genomic_DNA"/>
</dbReference>
<accession>A0A645HTW0</accession>
<organism evidence="1">
    <name type="scientific">bioreactor metagenome</name>
    <dbReference type="NCBI Taxonomy" id="1076179"/>
    <lineage>
        <taxon>unclassified sequences</taxon>
        <taxon>metagenomes</taxon>
        <taxon>ecological metagenomes</taxon>
    </lineage>
</organism>
<evidence type="ECO:0008006" key="2">
    <source>
        <dbReference type="Google" id="ProtNLM"/>
    </source>
</evidence>
<proteinExistence type="predicted"/>
<reference evidence="1" key="1">
    <citation type="submission" date="2019-08" db="EMBL/GenBank/DDBJ databases">
        <authorList>
            <person name="Kucharzyk K."/>
            <person name="Murdoch R.W."/>
            <person name="Higgins S."/>
            <person name="Loffler F."/>
        </authorList>
    </citation>
    <scope>NUCLEOTIDE SEQUENCE</scope>
</reference>
<dbReference type="AlphaFoldDB" id="A0A645HTW0"/>
<evidence type="ECO:0000313" key="1">
    <source>
        <dbReference type="EMBL" id="MPN42495.1"/>
    </source>
</evidence>
<gene>
    <name evidence="1" type="ORF">SDC9_190052</name>
</gene>
<comment type="caution">
    <text evidence="1">The sequence shown here is derived from an EMBL/GenBank/DDBJ whole genome shotgun (WGS) entry which is preliminary data.</text>
</comment>